<accession>A0ABT8GZ51</accession>
<dbReference type="RefSeq" id="WP_163377200.1">
    <property type="nucleotide sequence ID" value="NZ_JAPWIO010000029.1"/>
</dbReference>
<dbReference type="EMBL" id="JAUHTB010000004">
    <property type="protein sequence ID" value="MDN4505477.1"/>
    <property type="molecule type" value="Genomic_DNA"/>
</dbReference>
<dbReference type="SUPFAM" id="SSF54427">
    <property type="entry name" value="NTF2-like"/>
    <property type="match status" value="1"/>
</dbReference>
<proteinExistence type="predicted"/>
<sequence length="123" mass="13819">MTVRDVITAYYEAYNSEDPHHLAAVLHEDVVLHSAAGTQHGISAYLDTYRAMTSTFVDRMTPEEIEVDGDTAIVTVINTLTARADVKDFMGMSLDEGQTMTLTLRGRYTVDDDRIREIHIKLL</sequence>
<dbReference type="Gene3D" id="3.10.450.50">
    <property type="match status" value="1"/>
</dbReference>
<protein>
    <submittedName>
        <fullName evidence="2">Nuclear transport factor 2 family protein</fullName>
    </submittedName>
</protein>
<reference evidence="2 3" key="1">
    <citation type="submission" date="2023-07" db="EMBL/GenBank/DDBJ databases">
        <title>Strategy for survival of the halotoleranting strain Dietzia MX2 from the Yakshinskoe mineral salts deposit.</title>
        <authorList>
            <person name="Kharitonova M.A."/>
            <person name="Kupriyanova-Ashina F.G."/>
            <person name="Shakirov T.R."/>
            <person name="Vafina M.S."/>
            <person name="Ilinskaya O.N."/>
        </authorList>
    </citation>
    <scope>NUCLEOTIDE SEQUENCE [LARGE SCALE GENOMIC DNA]</scope>
    <source>
        <strain evidence="2 3">MX2</strain>
    </source>
</reference>
<dbReference type="InterPro" id="IPR032710">
    <property type="entry name" value="NTF2-like_dom_sf"/>
</dbReference>
<name>A0ABT8GZ51_9ACTN</name>
<evidence type="ECO:0000313" key="2">
    <source>
        <dbReference type="EMBL" id="MDN4505477.1"/>
    </source>
</evidence>
<dbReference type="Pfam" id="PF12680">
    <property type="entry name" value="SnoaL_2"/>
    <property type="match status" value="1"/>
</dbReference>
<dbReference type="Proteomes" id="UP001172702">
    <property type="component" value="Unassembled WGS sequence"/>
</dbReference>
<feature type="domain" description="SnoaL-like" evidence="1">
    <location>
        <begin position="7"/>
        <end position="117"/>
    </location>
</feature>
<dbReference type="InterPro" id="IPR037401">
    <property type="entry name" value="SnoaL-like"/>
</dbReference>
<keyword evidence="3" id="KW-1185">Reference proteome</keyword>
<evidence type="ECO:0000259" key="1">
    <source>
        <dbReference type="Pfam" id="PF12680"/>
    </source>
</evidence>
<organism evidence="2 3">
    <name type="scientific">Dietzia maris</name>
    <dbReference type="NCBI Taxonomy" id="37915"/>
    <lineage>
        <taxon>Bacteria</taxon>
        <taxon>Bacillati</taxon>
        <taxon>Actinomycetota</taxon>
        <taxon>Actinomycetes</taxon>
        <taxon>Mycobacteriales</taxon>
        <taxon>Dietziaceae</taxon>
        <taxon>Dietzia</taxon>
    </lineage>
</organism>
<gene>
    <name evidence="2" type="ORF">QYF62_05360</name>
</gene>
<comment type="caution">
    <text evidence="2">The sequence shown here is derived from an EMBL/GenBank/DDBJ whole genome shotgun (WGS) entry which is preliminary data.</text>
</comment>
<evidence type="ECO:0000313" key="3">
    <source>
        <dbReference type="Proteomes" id="UP001172702"/>
    </source>
</evidence>